<dbReference type="InterPro" id="IPR015912">
    <property type="entry name" value="Phosphofructokinase_CS"/>
</dbReference>
<feature type="binding site" evidence="14">
    <location>
        <position position="621"/>
    </location>
    <ligand>
        <name>beta-D-fructose 2,6-bisphosphate</name>
        <dbReference type="ChEBI" id="CHEBI:58579"/>
        <note>allosteric activator; ligand shared between dimeric partners</note>
    </ligand>
</feature>
<evidence type="ECO:0000256" key="11">
    <source>
        <dbReference type="ARBA" id="ARBA00022842"/>
    </source>
</evidence>
<feature type="binding site" description="in other chain" evidence="14">
    <location>
        <begin position="583"/>
        <end position="587"/>
    </location>
    <ligand>
        <name>beta-D-fructose 2,6-bisphosphate</name>
        <dbReference type="ChEBI" id="CHEBI:58579"/>
        <note>allosteric activator; ligand shared between dimeric partners</note>
    </ligand>
</feature>
<keyword evidence="8 14" id="KW-0547">Nucleotide-binding</keyword>
<evidence type="ECO:0000313" key="18">
    <source>
        <dbReference type="EMBL" id="KAH8092643.1"/>
    </source>
</evidence>
<feature type="binding site" description="in other chain" evidence="14">
    <location>
        <position position="688"/>
    </location>
    <ligand>
        <name>beta-D-fructose 2,6-bisphosphate</name>
        <dbReference type="ChEBI" id="CHEBI:58579"/>
        <note>allosteric activator; ligand shared between dimeric partners</note>
    </ligand>
</feature>
<dbReference type="SUPFAM" id="SSF53784">
    <property type="entry name" value="Phosphofructokinase"/>
    <property type="match status" value="3"/>
</dbReference>
<evidence type="ECO:0000256" key="12">
    <source>
        <dbReference type="ARBA" id="ARBA00023152"/>
    </source>
</evidence>
<evidence type="ECO:0000256" key="16">
    <source>
        <dbReference type="SAM" id="MobiDB-lite"/>
    </source>
</evidence>
<keyword evidence="7 14" id="KW-0479">Metal-binding</keyword>
<dbReference type="Gene3D" id="3.40.50.450">
    <property type="match status" value="3"/>
</dbReference>
<feature type="binding site" evidence="14">
    <location>
        <begin position="170"/>
        <end position="173"/>
    </location>
    <ligand>
        <name>ATP</name>
        <dbReference type="ChEBI" id="CHEBI:30616"/>
    </ligand>
</feature>
<dbReference type="PANTHER" id="PTHR13697">
    <property type="entry name" value="PHOSPHOFRUCTOKINASE"/>
    <property type="match status" value="1"/>
</dbReference>
<comment type="function">
    <text evidence="14">Catalyzes the phosphorylation of D-fructose 6-phosphate to fructose 1,6-bisphosphate by ATP, the first committing step of glycolysis.</text>
</comment>
<dbReference type="GO" id="GO:0003872">
    <property type="term" value="F:6-phosphofructokinase activity"/>
    <property type="evidence" value="ECO:0007669"/>
    <property type="project" value="UniProtKB-UniRule"/>
</dbReference>
<feature type="binding site" evidence="14">
    <location>
        <position position="253"/>
    </location>
    <ligand>
        <name>substrate</name>
        <note>ligand shared between dimeric partners</note>
    </ligand>
</feature>
<dbReference type="GO" id="GO:0005739">
    <property type="term" value="C:mitochondrion"/>
    <property type="evidence" value="ECO:0007669"/>
    <property type="project" value="TreeGrafter"/>
</dbReference>
<feature type="binding site" evidence="14">
    <location>
        <position position="19"/>
    </location>
    <ligand>
        <name>ATP</name>
        <dbReference type="ChEBI" id="CHEBI:30616"/>
    </ligand>
</feature>
<feature type="binding site" description="in other chain" evidence="14">
    <location>
        <begin position="216"/>
        <end position="218"/>
    </location>
    <ligand>
        <name>substrate</name>
        <note>ligand shared between dimeric partners</note>
    </ligand>
</feature>
<evidence type="ECO:0000256" key="2">
    <source>
        <dbReference type="ARBA" id="ARBA00004496"/>
    </source>
</evidence>
<feature type="binding site" description="in other chain" evidence="14">
    <location>
        <position position="526"/>
    </location>
    <ligand>
        <name>beta-D-fructose 2,6-bisphosphate</name>
        <dbReference type="ChEBI" id="CHEBI:58579"/>
        <note>allosteric activator; ligand shared between dimeric partners</note>
    </ligand>
</feature>
<dbReference type="NCBIfam" id="TIGR02478">
    <property type="entry name" value="6PF1K_euk"/>
    <property type="match status" value="1"/>
</dbReference>
<sequence length="834" mass="91196">MPDKPPARKMRIAVLTSGGDSAGMNAVVRSIVKSAILKGCETYVVREGYEGLVRGNSEAVSSVPTSSNAKEHHRSESPLASGDADSFVHNLRFGDGELLRDGTGDHPGGRSLKGRYIVRVGWDDVRGWFSQGGTLIGTARSVVFRTYEGRLTAASNLIKEGIDAIAVCGGDGSLTGADVFRAEWPKLVAELATQGRITPEQAKAHAHLRIVGLVGSIDNDMSMTDLTIGAPTALHRICEAIDNIDSTAFSHSRAFVLEVMGRHCGWLALLAGVSGGADFIFIPERPPEADSWEDEMCKMIQRHREIGKRKTIVIVAEGAHDKHLNPIRAEYVKDVLTERLGLDTRVTTLGHTQRGGRPCAYDRLLPTLQGVEAVEALLEATPDTPSYMIGVAENKITRVPLMDAVRMTNEVTQAIKDKDFDKAMSLRDPEFRESLEGFYATSILEKEPRLPHHMRMRVAIMHVGAPAGGMNAATRAAVRYCIRQGHKPFAIHNGFPGLLDDNVHQLSWLGVDNWMTRGGSELGTNRKLPDIDLGAVAAKFQQWNFHALMLIGGFEAFTSLLTLETGRKHYPAFNIPMVHLPATISNNVPMTEFSLGSDTSLNALVDACDAIKQSASASRNRVFVVETQGGKCGYLATMGALAVGACIVYTPETGIDLDKLRNDVKFLKKRYTLDMKGRSEGRLVLRNEVSSNVYTTDVITKMFKEEGGKLFDSRSASLGHTLQGGIPSPMDRARAVRLSLKCMAFIEQHHALLQKQSGSGKPRQASPESAAVITIQASALKWVPVQEMVPHADMENRRGKNERWMRFVDLVEALVARPQILEKANRKVQNETVG</sequence>
<dbReference type="PRINTS" id="PR00476">
    <property type="entry name" value="PHFRCTKINASE"/>
</dbReference>
<feature type="binding site" evidence="14">
    <location>
        <position position="345"/>
    </location>
    <ligand>
        <name>substrate</name>
        <note>ligand shared between dimeric partners</note>
    </ligand>
</feature>
<dbReference type="HAMAP" id="MF_03184">
    <property type="entry name" value="Phosphofructokinase_I_E"/>
    <property type="match status" value="1"/>
</dbReference>
<feature type="domain" description="Phosphofructokinase" evidence="17">
    <location>
        <begin position="116"/>
        <end position="377"/>
    </location>
</feature>
<feature type="region of interest" description="N-terminal catalytic PFK domain 1" evidence="14">
    <location>
        <begin position="1"/>
        <end position="443"/>
    </location>
</feature>
<dbReference type="GO" id="GO:0006002">
    <property type="term" value="P:fructose 6-phosphate metabolic process"/>
    <property type="evidence" value="ECO:0007669"/>
    <property type="project" value="InterPro"/>
</dbReference>
<keyword evidence="6 14" id="KW-0808">Transferase</keyword>
<comment type="similarity">
    <text evidence="15">Belongs to the phosphofructokinase type A (PFKA) family. ATP-dependent PFK group I subfamily. Eukaryotic two domain clade "E" sub-subfamily.</text>
</comment>
<feature type="binding site" description="in other chain" evidence="14">
    <location>
        <begin position="628"/>
        <end position="630"/>
    </location>
    <ligand>
        <name>beta-D-fructose 2,6-bisphosphate</name>
        <dbReference type="ChEBI" id="CHEBI:58579"/>
        <note>allosteric activator; ligand shared between dimeric partners</note>
    </ligand>
</feature>
<comment type="subcellular location">
    <subcellularLocation>
        <location evidence="2 14">Cytoplasm</location>
    </subcellularLocation>
</comment>
<evidence type="ECO:0000259" key="17">
    <source>
        <dbReference type="Pfam" id="PF00365"/>
    </source>
</evidence>
<dbReference type="PIRSF" id="PIRSF000533">
    <property type="entry name" value="ATP_PFK_euk"/>
    <property type="match status" value="1"/>
</dbReference>
<dbReference type="GO" id="GO:0016208">
    <property type="term" value="F:AMP binding"/>
    <property type="evidence" value="ECO:0007669"/>
    <property type="project" value="TreeGrafter"/>
</dbReference>
<comment type="caution">
    <text evidence="18">The sequence shown here is derived from an EMBL/GenBank/DDBJ whole genome shotgun (WGS) entry which is preliminary data.</text>
</comment>
<feature type="region of interest" description="Disordered" evidence="16">
    <location>
        <begin position="58"/>
        <end position="83"/>
    </location>
</feature>
<protein>
    <recommendedName>
        <fullName evidence="14">ATP-dependent 6-phosphofructokinase</fullName>
        <shortName evidence="14">ATP-PFK</shortName>
        <shortName evidence="14">Phosphofructokinase</shortName>
        <ecNumber evidence="14">2.7.1.11</ecNumber>
    </recommendedName>
    <alternativeName>
        <fullName evidence="14">Phosphohexokinase</fullName>
    </alternativeName>
</protein>
<feature type="compositionally biased region" description="Polar residues" evidence="16">
    <location>
        <begin position="58"/>
        <end position="68"/>
    </location>
</feature>
<feature type="binding site" description="in other chain" evidence="14">
    <location>
        <position position="797"/>
    </location>
    <ligand>
        <name>beta-D-fructose 2,6-bisphosphate</name>
        <dbReference type="ChEBI" id="CHEBI:58579"/>
        <note>allosteric activator; ligand shared between dimeric partners</note>
    </ligand>
</feature>
<comment type="pathway">
    <text evidence="3 14 15">Carbohydrate degradation; glycolysis; D-glyceraldehyde 3-phosphate and glycerone phosphate from D-glucose: step 3/4.</text>
</comment>
<dbReference type="PANTHER" id="PTHR13697:SF4">
    <property type="entry name" value="ATP-DEPENDENT 6-PHOSPHOFRUCTOKINASE"/>
    <property type="match status" value="1"/>
</dbReference>
<keyword evidence="10 14" id="KW-0067">ATP-binding</keyword>
<dbReference type="InterPro" id="IPR035966">
    <property type="entry name" value="PKF_sf"/>
</dbReference>
<organism evidence="18 19">
    <name type="scientific">Cristinia sonorae</name>
    <dbReference type="NCBI Taxonomy" id="1940300"/>
    <lineage>
        <taxon>Eukaryota</taxon>
        <taxon>Fungi</taxon>
        <taxon>Dikarya</taxon>
        <taxon>Basidiomycota</taxon>
        <taxon>Agaricomycotina</taxon>
        <taxon>Agaricomycetes</taxon>
        <taxon>Agaricomycetidae</taxon>
        <taxon>Agaricales</taxon>
        <taxon>Pleurotineae</taxon>
        <taxon>Stephanosporaceae</taxon>
        <taxon>Cristinia</taxon>
    </lineage>
</organism>
<comment type="caution">
    <text evidence="14">Lacks conserved residue(s) required for the propagation of feature annotation.</text>
</comment>
<feature type="domain" description="Phosphofructokinase" evidence="17">
    <location>
        <begin position="11"/>
        <end position="61"/>
    </location>
</feature>
<dbReference type="AlphaFoldDB" id="A0A8K0UHQ9"/>
<dbReference type="GO" id="GO:0048029">
    <property type="term" value="F:monosaccharide binding"/>
    <property type="evidence" value="ECO:0007669"/>
    <property type="project" value="TreeGrafter"/>
</dbReference>
<evidence type="ECO:0000313" key="19">
    <source>
        <dbReference type="Proteomes" id="UP000813824"/>
    </source>
</evidence>
<keyword evidence="11 14" id="KW-0460">Magnesium</keyword>
<evidence type="ECO:0000256" key="4">
    <source>
        <dbReference type="ARBA" id="ARBA00022490"/>
    </source>
</evidence>
<dbReference type="FunFam" id="3.40.50.460:FF:000008">
    <property type="entry name" value="ATP-dependent 6-phosphofructokinase"/>
    <property type="match status" value="1"/>
</dbReference>
<feature type="binding site" description="in other chain" evidence="14">
    <location>
        <begin position="260"/>
        <end position="262"/>
    </location>
    <ligand>
        <name>substrate</name>
        <note>ligand shared between dimeric partners</note>
    </ligand>
</feature>
<comment type="similarity">
    <text evidence="14">Belongs to the phosphofructokinase type A (PFKA) family. ATP-dependent PFK group I subfamily. Eukaryotic two domain clade 'E' sub-subfamily.</text>
</comment>
<accession>A0A8K0UHQ9</accession>
<dbReference type="OrthoDB" id="537915at2759"/>
<dbReference type="GO" id="GO:0005945">
    <property type="term" value="C:6-phosphofructokinase complex"/>
    <property type="evidence" value="ECO:0007669"/>
    <property type="project" value="TreeGrafter"/>
</dbReference>
<feature type="binding site" description="in other chain" evidence="14">
    <location>
        <begin position="351"/>
        <end position="354"/>
    </location>
    <ligand>
        <name>substrate</name>
        <note>ligand shared between dimeric partners</note>
    </ligand>
</feature>
<feature type="active site" description="Proton acceptor" evidence="14">
    <location>
        <position position="218"/>
    </location>
</feature>
<dbReference type="EMBL" id="JAEVFJ010000031">
    <property type="protein sequence ID" value="KAH8092643.1"/>
    <property type="molecule type" value="Genomic_DNA"/>
</dbReference>
<dbReference type="InterPro" id="IPR009161">
    <property type="entry name" value="6-Pfructokinase_euk"/>
</dbReference>
<evidence type="ECO:0000256" key="6">
    <source>
        <dbReference type="ARBA" id="ARBA00022679"/>
    </source>
</evidence>
<keyword evidence="4 14" id="KW-0963">Cytoplasm</keyword>
<keyword evidence="9 14" id="KW-0418">Kinase</keyword>
<dbReference type="InterPro" id="IPR000023">
    <property type="entry name" value="Phosphofructokinase_dom"/>
</dbReference>
<evidence type="ECO:0000256" key="3">
    <source>
        <dbReference type="ARBA" id="ARBA00004679"/>
    </source>
</evidence>
<evidence type="ECO:0000256" key="8">
    <source>
        <dbReference type="ARBA" id="ARBA00022741"/>
    </source>
</evidence>
<dbReference type="Gene3D" id="3.40.50.460">
    <property type="entry name" value="Phosphofructokinase domain"/>
    <property type="match status" value="2"/>
</dbReference>
<comment type="cofactor">
    <cofactor evidence="1 14">
        <name>Mg(2+)</name>
        <dbReference type="ChEBI" id="CHEBI:18420"/>
    </cofactor>
</comment>
<comment type="activity regulation">
    <text evidence="14">Allosterically activated by ADP, AMP, or fructose 2,6-bisphosphate, and allosterically inhibited by ATP or citrate.</text>
</comment>
<dbReference type="EC" id="2.7.1.11" evidence="14"/>
<feature type="domain" description="Phosphofructokinase" evidence="17">
    <location>
        <begin position="457"/>
        <end position="746"/>
    </location>
</feature>
<comment type="subunit">
    <text evidence="14">Homotetramer.</text>
</comment>
<feature type="binding site" evidence="14">
    <location>
        <position position="714"/>
    </location>
    <ligand>
        <name>beta-D-fructose 2,6-bisphosphate</name>
        <dbReference type="ChEBI" id="CHEBI:58579"/>
        <note>allosteric activator; ligand shared between dimeric partners</note>
    </ligand>
</feature>
<evidence type="ECO:0000256" key="9">
    <source>
        <dbReference type="ARBA" id="ARBA00022777"/>
    </source>
</evidence>
<feature type="binding site" evidence="14">
    <location>
        <begin position="140"/>
        <end position="141"/>
    </location>
    <ligand>
        <name>ATP</name>
        <dbReference type="ChEBI" id="CHEBI:30616"/>
    </ligand>
</feature>
<keyword evidence="19" id="KW-1185">Reference proteome</keyword>
<feature type="region of interest" description="C-terminal regulatory PFK domain 2" evidence="14">
    <location>
        <begin position="457"/>
        <end position="834"/>
    </location>
</feature>
<evidence type="ECO:0000256" key="5">
    <source>
        <dbReference type="ARBA" id="ARBA00022533"/>
    </source>
</evidence>
<dbReference type="GO" id="GO:0005524">
    <property type="term" value="F:ATP binding"/>
    <property type="evidence" value="ECO:0007669"/>
    <property type="project" value="UniProtKB-KW"/>
</dbReference>
<evidence type="ECO:0000256" key="10">
    <source>
        <dbReference type="ARBA" id="ARBA00022840"/>
    </source>
</evidence>
<keyword evidence="12 14" id="KW-0324">Glycolysis</keyword>
<feature type="binding site" evidence="14">
    <location>
        <position position="171"/>
    </location>
    <ligand>
        <name>Mg(2+)</name>
        <dbReference type="ChEBI" id="CHEBI:18420"/>
        <note>catalytic</note>
    </ligand>
</feature>
<evidence type="ECO:0000256" key="7">
    <source>
        <dbReference type="ARBA" id="ARBA00022723"/>
    </source>
</evidence>
<evidence type="ECO:0000256" key="1">
    <source>
        <dbReference type="ARBA" id="ARBA00001946"/>
    </source>
</evidence>
<proteinExistence type="inferred from homology"/>
<dbReference type="GO" id="GO:0042802">
    <property type="term" value="F:identical protein binding"/>
    <property type="evidence" value="ECO:0007669"/>
    <property type="project" value="TreeGrafter"/>
</dbReference>
<feature type="binding site" description="in other chain" evidence="14">
    <location>
        <position position="317"/>
    </location>
    <ligand>
        <name>substrate</name>
        <note>ligand shared between dimeric partners</note>
    </ligand>
</feature>
<dbReference type="FunFam" id="3.40.50.460:FF:000007">
    <property type="entry name" value="ATP-dependent 6-phosphofructokinase"/>
    <property type="match status" value="1"/>
</dbReference>
<gene>
    <name evidence="18" type="ORF">BXZ70DRAFT_950788</name>
</gene>
<dbReference type="GO" id="GO:0061621">
    <property type="term" value="P:canonical glycolysis"/>
    <property type="evidence" value="ECO:0007669"/>
    <property type="project" value="TreeGrafter"/>
</dbReference>
<comment type="catalytic activity">
    <reaction evidence="13 14 15">
        <text>beta-D-fructose 6-phosphate + ATP = beta-D-fructose 1,6-bisphosphate + ADP + H(+)</text>
        <dbReference type="Rhea" id="RHEA:16109"/>
        <dbReference type="ChEBI" id="CHEBI:15378"/>
        <dbReference type="ChEBI" id="CHEBI:30616"/>
        <dbReference type="ChEBI" id="CHEBI:32966"/>
        <dbReference type="ChEBI" id="CHEBI:57634"/>
        <dbReference type="ChEBI" id="CHEBI:456216"/>
        <dbReference type="EC" id="2.7.1.11"/>
    </reaction>
</comment>
<dbReference type="GO" id="GO:0030388">
    <property type="term" value="P:fructose 1,6-bisphosphate metabolic process"/>
    <property type="evidence" value="ECO:0007669"/>
    <property type="project" value="TreeGrafter"/>
</dbReference>
<name>A0A8K0UHQ9_9AGAR</name>
<evidence type="ECO:0000256" key="14">
    <source>
        <dbReference type="HAMAP-Rule" id="MF_03184"/>
    </source>
</evidence>
<dbReference type="GO" id="GO:0046872">
    <property type="term" value="F:metal ion binding"/>
    <property type="evidence" value="ECO:0007669"/>
    <property type="project" value="UniProtKB-KW"/>
</dbReference>
<dbReference type="UniPathway" id="UPA00109">
    <property type="reaction ID" value="UER00182"/>
</dbReference>
<dbReference type="PROSITE" id="PS00433">
    <property type="entry name" value="PHOSPHOFRUCTOKINASE"/>
    <property type="match status" value="2"/>
</dbReference>
<dbReference type="InterPro" id="IPR022953">
    <property type="entry name" value="ATP_PFK"/>
</dbReference>
<dbReference type="Pfam" id="PF00365">
    <property type="entry name" value="PFK"/>
    <property type="match status" value="3"/>
</dbReference>
<evidence type="ECO:0000256" key="15">
    <source>
        <dbReference type="PIRNR" id="PIRNR000533"/>
    </source>
</evidence>
<evidence type="ECO:0000256" key="13">
    <source>
        <dbReference type="ARBA" id="ARBA00048070"/>
    </source>
</evidence>
<keyword evidence="5 14" id="KW-0021">Allosteric enzyme</keyword>
<reference evidence="18" key="1">
    <citation type="journal article" date="2021" name="New Phytol.">
        <title>Evolutionary innovations through gain and loss of genes in the ectomycorrhizal Boletales.</title>
        <authorList>
            <person name="Wu G."/>
            <person name="Miyauchi S."/>
            <person name="Morin E."/>
            <person name="Kuo A."/>
            <person name="Drula E."/>
            <person name="Varga T."/>
            <person name="Kohler A."/>
            <person name="Feng B."/>
            <person name="Cao Y."/>
            <person name="Lipzen A."/>
            <person name="Daum C."/>
            <person name="Hundley H."/>
            <person name="Pangilinan J."/>
            <person name="Johnson J."/>
            <person name="Barry K."/>
            <person name="LaButti K."/>
            <person name="Ng V."/>
            <person name="Ahrendt S."/>
            <person name="Min B."/>
            <person name="Choi I.G."/>
            <person name="Park H."/>
            <person name="Plett J.M."/>
            <person name="Magnuson J."/>
            <person name="Spatafora J.W."/>
            <person name="Nagy L.G."/>
            <person name="Henrissat B."/>
            <person name="Grigoriev I.V."/>
            <person name="Yang Z.L."/>
            <person name="Xu J."/>
            <person name="Martin F.M."/>
        </authorList>
    </citation>
    <scope>NUCLEOTIDE SEQUENCE</scope>
    <source>
        <strain evidence="18">KKN 215</strain>
    </source>
</reference>
<dbReference type="GO" id="GO:0070095">
    <property type="term" value="F:fructose-6-phosphate binding"/>
    <property type="evidence" value="ECO:0007669"/>
    <property type="project" value="TreeGrafter"/>
</dbReference>
<dbReference type="Proteomes" id="UP000813824">
    <property type="component" value="Unassembled WGS sequence"/>
</dbReference>